<dbReference type="GO" id="GO:0003677">
    <property type="term" value="F:DNA binding"/>
    <property type="evidence" value="ECO:0007669"/>
    <property type="project" value="UniProtKB-KW"/>
</dbReference>
<dbReference type="SUPFAM" id="SSF52540">
    <property type="entry name" value="P-loop containing nucleoside triphosphate hydrolases"/>
    <property type="match status" value="1"/>
</dbReference>
<keyword evidence="1" id="KW-0238">DNA-binding</keyword>
<dbReference type="InterPro" id="IPR036390">
    <property type="entry name" value="WH_DNA-bd_sf"/>
</dbReference>
<dbReference type="EMBL" id="PTIZ01000006">
    <property type="protein sequence ID" value="PPK75392.1"/>
    <property type="molecule type" value="Genomic_DNA"/>
</dbReference>
<organism evidence="3 4">
    <name type="scientific">Methylobacter tundripaludum</name>
    <dbReference type="NCBI Taxonomy" id="173365"/>
    <lineage>
        <taxon>Bacteria</taxon>
        <taxon>Pseudomonadati</taxon>
        <taxon>Pseudomonadota</taxon>
        <taxon>Gammaproteobacteria</taxon>
        <taxon>Methylococcales</taxon>
        <taxon>Methylococcaceae</taxon>
        <taxon>Methylobacter</taxon>
    </lineage>
</organism>
<accession>A0A2S6HD64</accession>
<evidence type="ECO:0000259" key="2">
    <source>
        <dbReference type="SMART" id="SM00382"/>
    </source>
</evidence>
<dbReference type="Proteomes" id="UP000240010">
    <property type="component" value="Unassembled WGS sequence"/>
</dbReference>
<name>A0A2S6HD64_9GAMM</name>
<comment type="caution">
    <text evidence="3">The sequence shown here is derived from an EMBL/GenBank/DDBJ whole genome shotgun (WGS) entry which is preliminary data.</text>
</comment>
<feature type="domain" description="AAA+ ATPase" evidence="2">
    <location>
        <begin position="162"/>
        <end position="349"/>
    </location>
</feature>
<dbReference type="AlphaFoldDB" id="A0A2S6HD64"/>
<proteinExistence type="predicted"/>
<gene>
    <name evidence="3" type="ORF">B0F87_106240</name>
</gene>
<evidence type="ECO:0000313" key="4">
    <source>
        <dbReference type="Proteomes" id="UP000240010"/>
    </source>
</evidence>
<sequence length="463" mass="52402">MRNDTLAFEEEAIRQIAPRPRNLAETGLAQDFLCDLLAKHCYWGGILNQQQLVERTALAWPVLESLLNFMRTSGYIEILSPNENSMLLRYSLTERGRNLALDAQLKSGYVGYAPVPLALYERVVQAQSIHNNVVTREDMARVFKDVVIRESVLDQLGPAMHSGRPIFVYGPPGTGKTYTGMQLLGLLDDSILVPYALAVGDYVVQFFDPSVHHPLASADKSAQFMLDEGHDPRFVRCRRPSVITGGELTLEMLELAHDATTKQYFAPLQLKANNGIYMVDDLGRQRVECTDLLNRWIVPLEQKQDYLTVGSGTRFPVSFDVVLIFSTNLNPLALADEAFLRRLGYKVRFDVLAPEEYESIWRQVCKKHAIAFDATAFRYVLELYRREDRPLLPCQPRDLLGLVMDQCRYQGLANQVTDERLACAWSSYFVRPVSDPEPLAHGKPDTLHPASNPLVINKENRIC</sequence>
<protein>
    <recommendedName>
        <fullName evidence="2">AAA+ ATPase domain-containing protein</fullName>
    </recommendedName>
</protein>
<dbReference type="InterPro" id="IPR027417">
    <property type="entry name" value="P-loop_NTPase"/>
</dbReference>
<dbReference type="InterPro" id="IPR003593">
    <property type="entry name" value="AAA+_ATPase"/>
</dbReference>
<dbReference type="Gene3D" id="3.40.50.300">
    <property type="entry name" value="P-loop containing nucleotide triphosphate hydrolases"/>
    <property type="match status" value="1"/>
</dbReference>
<dbReference type="SUPFAM" id="SSF46785">
    <property type="entry name" value="Winged helix' DNA-binding domain"/>
    <property type="match status" value="1"/>
</dbReference>
<evidence type="ECO:0000313" key="3">
    <source>
        <dbReference type="EMBL" id="PPK75392.1"/>
    </source>
</evidence>
<reference evidence="3 4" key="1">
    <citation type="submission" date="2018-02" db="EMBL/GenBank/DDBJ databases">
        <title>Subsurface microbial communities from deep shales in Ohio and West Virginia, USA.</title>
        <authorList>
            <person name="Wrighton K."/>
        </authorList>
    </citation>
    <scope>NUCLEOTIDE SEQUENCE [LARGE SCALE GENOMIC DNA]</scope>
    <source>
        <strain evidence="3 4">OWC-DMM</strain>
    </source>
</reference>
<evidence type="ECO:0000256" key="1">
    <source>
        <dbReference type="ARBA" id="ARBA00023125"/>
    </source>
</evidence>
<dbReference type="SMART" id="SM00382">
    <property type="entry name" value="AAA"/>
    <property type="match status" value="1"/>
</dbReference>